<evidence type="ECO:0000313" key="3">
    <source>
        <dbReference type="Proteomes" id="UP000070539"/>
    </source>
</evidence>
<organism evidence="2 3">
    <name type="scientific">Anaerotignum neopropionicum</name>
    <dbReference type="NCBI Taxonomy" id="36847"/>
    <lineage>
        <taxon>Bacteria</taxon>
        <taxon>Bacillati</taxon>
        <taxon>Bacillota</taxon>
        <taxon>Clostridia</taxon>
        <taxon>Lachnospirales</taxon>
        <taxon>Anaerotignaceae</taxon>
        <taxon>Anaerotignum</taxon>
    </lineage>
</organism>
<feature type="transmembrane region" description="Helical" evidence="1">
    <location>
        <begin position="102"/>
        <end position="124"/>
    </location>
</feature>
<evidence type="ECO:0000313" key="2">
    <source>
        <dbReference type="EMBL" id="KXL53271.1"/>
    </source>
</evidence>
<keyword evidence="1" id="KW-0472">Membrane</keyword>
<dbReference type="AlphaFoldDB" id="A0A136WFH5"/>
<evidence type="ECO:0000256" key="1">
    <source>
        <dbReference type="SAM" id="Phobius"/>
    </source>
</evidence>
<proteinExistence type="predicted"/>
<feature type="transmembrane region" description="Helical" evidence="1">
    <location>
        <begin position="41"/>
        <end position="60"/>
    </location>
</feature>
<accession>A0A136WFH5</accession>
<dbReference type="PATRIC" id="fig|36847.3.peg.1441"/>
<dbReference type="STRING" id="36847.CLNEO_12420"/>
<comment type="caution">
    <text evidence="2">The sequence shown here is derived from an EMBL/GenBank/DDBJ whole genome shotgun (WGS) entry which is preliminary data.</text>
</comment>
<gene>
    <name evidence="2" type="ORF">CLNEO_12420</name>
</gene>
<dbReference type="RefSeq" id="WP_066086105.1">
    <property type="nucleotide sequence ID" value="NZ_LRVM01000003.1"/>
</dbReference>
<keyword evidence="1" id="KW-1133">Transmembrane helix</keyword>
<keyword evidence="3" id="KW-1185">Reference proteome</keyword>
<protein>
    <submittedName>
        <fullName evidence="2">Uncharacterized protein</fullName>
    </submittedName>
</protein>
<reference evidence="2 3" key="1">
    <citation type="submission" date="2016-01" db="EMBL/GenBank/DDBJ databases">
        <title>Genome sequence of Clostridium neopropionicum X4, DSM-3847.</title>
        <authorList>
            <person name="Poehlein A."/>
            <person name="Beck M.H."/>
            <person name="Bengelsdorf F.R."/>
            <person name="Daniel R."/>
            <person name="Duerre P."/>
        </authorList>
    </citation>
    <scope>NUCLEOTIDE SEQUENCE [LARGE SCALE GENOMIC DNA]</scope>
    <source>
        <strain evidence="2 3">DSM-3847</strain>
    </source>
</reference>
<feature type="transmembrane region" description="Helical" evidence="1">
    <location>
        <begin position="130"/>
        <end position="149"/>
    </location>
</feature>
<dbReference type="Proteomes" id="UP000070539">
    <property type="component" value="Unassembled WGS sequence"/>
</dbReference>
<feature type="transmembrane region" description="Helical" evidence="1">
    <location>
        <begin position="72"/>
        <end position="90"/>
    </location>
</feature>
<keyword evidence="1" id="KW-0812">Transmembrane</keyword>
<sequence>MLGHFGFSYVGFIYLVMLAVPNILWTKKQPQGYDTSFENKILLFLEKIGQALVTCTALIFQDFNLQTWSNWSWWLIASFFLMILYELWWVRYFCSQRTLADFYSSILGIPVAGATLPVIAFLLLGVYGKVIWLVLSIIILGIGHIGIHLQHYNKIKGTKK</sequence>
<dbReference type="OrthoDB" id="53505at2"/>
<name>A0A136WFH5_9FIRM</name>
<dbReference type="EMBL" id="LRVM01000003">
    <property type="protein sequence ID" value="KXL53271.1"/>
    <property type="molecule type" value="Genomic_DNA"/>
</dbReference>
<feature type="transmembrane region" description="Helical" evidence="1">
    <location>
        <begin position="6"/>
        <end position="25"/>
    </location>
</feature>